<dbReference type="STRING" id="1464122.SAMN05421737_103113"/>
<evidence type="ECO:0000256" key="1">
    <source>
        <dbReference type="ARBA" id="ARBA00022723"/>
    </source>
</evidence>
<feature type="binding site" evidence="4">
    <location>
        <position position="67"/>
    </location>
    <ligand>
        <name>Zn(2+)</name>
        <dbReference type="ChEBI" id="CHEBI:29105"/>
    </ligand>
</feature>
<dbReference type="InterPro" id="IPR032466">
    <property type="entry name" value="Metal_Hydrolase"/>
</dbReference>
<feature type="binding site" evidence="4">
    <location>
        <position position="69"/>
    </location>
    <ligand>
        <name>Zn(2+)</name>
        <dbReference type="ChEBI" id="CHEBI:29105"/>
    </ligand>
</feature>
<dbReference type="FunFam" id="3.20.20.140:FF:000014">
    <property type="entry name" value="5-methylthioadenosine/S-adenosylhomocysteine deaminase"/>
    <property type="match status" value="1"/>
</dbReference>
<comment type="similarity">
    <text evidence="4">Belongs to the metallo-dependent hydrolases superfamily. MTA/SAH deaminase family.</text>
</comment>
<sequence>MKTVVKNVTIITMNPTFEVIKHGYVVVEKGVFTEVSHGDPHDSLCDTADLVENGRGKWLMPGLINTHGHPAMSLLRGISDDAILGDWLKRDIWPLEGRFLETTTEAARNLSMIEMIESGTTTFLDMYHLHMPQFAEVIASVGMRATLMRSVIGLCADAEREQKLLEALAFAKTWHQQANGRIQTMLAPHAPYTCPPAYIEQIVAAARAVHLPVHMHVAETRQEVANFKETYAVHPIDLLNEKGLLDNVNWLFAHCVHVEPHHIDLLSQKKIAVSHNPKSNLKLGSGIAPVAQMLACGVTVGLGTDSAASNNALDLFEEMRFSVLLPRGISEQANIVKTKHGLQMATIFGAQALRYDNLGAIAVGMEADFILLDCDRPHLHPTEPVTSHLVFAAKGSDVTDVYVQGKPLMKDRTLLTLDKERILAEANTQLALLKK</sequence>
<comment type="catalytic activity">
    <reaction evidence="4">
        <text>S-adenosyl-L-homocysteine + H2O + H(+) = S-inosyl-L-homocysteine + NH4(+)</text>
        <dbReference type="Rhea" id="RHEA:20716"/>
        <dbReference type="ChEBI" id="CHEBI:15377"/>
        <dbReference type="ChEBI" id="CHEBI:15378"/>
        <dbReference type="ChEBI" id="CHEBI:28938"/>
        <dbReference type="ChEBI" id="CHEBI:57856"/>
        <dbReference type="ChEBI" id="CHEBI:57985"/>
        <dbReference type="EC" id="3.5.4.28"/>
    </reaction>
</comment>
<protein>
    <recommendedName>
        <fullName evidence="4">5-methylthioadenosine/S-adenosylhomocysteine deaminase</fullName>
        <shortName evidence="4">MTA/SAH deaminase</shortName>
        <ecNumber evidence="4">3.5.4.28</ecNumber>
        <ecNumber evidence="4">3.5.4.31</ecNumber>
    </recommendedName>
</protein>
<feature type="domain" description="Amidohydrolase-related" evidence="5">
    <location>
        <begin position="59"/>
        <end position="407"/>
    </location>
</feature>
<dbReference type="SUPFAM" id="SSF51338">
    <property type="entry name" value="Composite domain of metallo-dependent hydrolases"/>
    <property type="match status" value="1"/>
</dbReference>
<dbReference type="SUPFAM" id="SSF51556">
    <property type="entry name" value="Metallo-dependent hydrolases"/>
    <property type="match status" value="1"/>
</dbReference>
<feature type="binding site" evidence="4">
    <location>
        <position position="96"/>
    </location>
    <ligand>
        <name>substrate</name>
    </ligand>
</feature>
<feature type="binding site" evidence="4">
    <location>
        <position position="305"/>
    </location>
    <ligand>
        <name>Zn(2+)</name>
        <dbReference type="ChEBI" id="CHEBI:29105"/>
    </ligand>
</feature>
<dbReference type="Pfam" id="PF01979">
    <property type="entry name" value="Amidohydro_1"/>
    <property type="match status" value="1"/>
</dbReference>
<proteinExistence type="inferred from homology"/>
<dbReference type="GO" id="GO:0090614">
    <property type="term" value="F:5'-methylthioadenosine deaminase activity"/>
    <property type="evidence" value="ECO:0007669"/>
    <property type="project" value="UniProtKB-UniRule"/>
</dbReference>
<keyword evidence="3 4" id="KW-0862">Zinc</keyword>
<dbReference type="Proteomes" id="UP000242662">
    <property type="component" value="Unassembled WGS sequence"/>
</dbReference>
<dbReference type="GO" id="GO:0046872">
    <property type="term" value="F:metal ion binding"/>
    <property type="evidence" value="ECO:0007669"/>
    <property type="project" value="UniProtKB-KW"/>
</dbReference>
<dbReference type="Gene3D" id="2.30.40.10">
    <property type="entry name" value="Urease, subunit C, domain 1"/>
    <property type="match status" value="1"/>
</dbReference>
<dbReference type="EC" id="3.5.4.31" evidence="4"/>
<dbReference type="PANTHER" id="PTHR43794:SF11">
    <property type="entry name" value="AMIDOHYDROLASE-RELATED DOMAIN-CONTAINING PROTEIN"/>
    <property type="match status" value="1"/>
</dbReference>
<evidence type="ECO:0000259" key="5">
    <source>
        <dbReference type="Pfam" id="PF01979"/>
    </source>
</evidence>
<dbReference type="RefSeq" id="WP_090774975.1">
    <property type="nucleotide sequence ID" value="NZ_FMYM01000003.1"/>
</dbReference>
<comment type="catalytic activity">
    <reaction evidence="4">
        <text>S-methyl-5'-thioadenosine + H2O + H(+) = S-methyl-5'-thioinosine + NH4(+)</text>
        <dbReference type="Rhea" id="RHEA:25025"/>
        <dbReference type="ChEBI" id="CHEBI:15377"/>
        <dbReference type="ChEBI" id="CHEBI:15378"/>
        <dbReference type="ChEBI" id="CHEBI:17509"/>
        <dbReference type="ChEBI" id="CHEBI:28938"/>
        <dbReference type="ChEBI" id="CHEBI:48595"/>
        <dbReference type="EC" id="3.5.4.31"/>
    </reaction>
</comment>
<feature type="binding site" evidence="4">
    <location>
        <position position="189"/>
    </location>
    <ligand>
        <name>substrate</name>
    </ligand>
</feature>
<evidence type="ECO:0000256" key="3">
    <source>
        <dbReference type="ARBA" id="ARBA00022833"/>
    </source>
</evidence>
<evidence type="ECO:0000256" key="4">
    <source>
        <dbReference type="HAMAP-Rule" id="MF_01281"/>
    </source>
</evidence>
<organism evidence="6 7">
    <name type="scientific">Shouchella lonarensis</name>
    <dbReference type="NCBI Taxonomy" id="1464122"/>
    <lineage>
        <taxon>Bacteria</taxon>
        <taxon>Bacillati</taxon>
        <taxon>Bacillota</taxon>
        <taxon>Bacilli</taxon>
        <taxon>Bacillales</taxon>
        <taxon>Bacillaceae</taxon>
        <taxon>Shouchella</taxon>
    </lineage>
</organism>
<gene>
    <name evidence="4" type="primary">mtaD</name>
    <name evidence="6" type="ORF">SAMN05421737_103113</name>
</gene>
<dbReference type="OrthoDB" id="9807210at2"/>
<feature type="binding site" evidence="4">
    <location>
        <position position="219"/>
    </location>
    <ligand>
        <name>substrate</name>
    </ligand>
</feature>
<dbReference type="InterPro" id="IPR006680">
    <property type="entry name" value="Amidohydro-rel"/>
</dbReference>
<keyword evidence="1 4" id="KW-0479">Metal-binding</keyword>
<accession>A0A1G6HAK3</accession>
<reference evidence="7" key="1">
    <citation type="submission" date="2016-09" db="EMBL/GenBank/DDBJ databases">
        <authorList>
            <person name="Varghese N."/>
            <person name="Submissions S."/>
        </authorList>
    </citation>
    <scope>NUCLEOTIDE SEQUENCE [LARGE SCALE GENOMIC DNA]</scope>
    <source>
        <strain evidence="7">25nlg</strain>
    </source>
</reference>
<comment type="function">
    <text evidence="4">Catalyzes the deamination of 5-methylthioadenosine and S-adenosyl-L-homocysteine into 5-methylthioinosine and S-inosyl-L-homocysteine, respectively. Is also able to deaminate adenosine.</text>
</comment>
<dbReference type="Gene3D" id="3.20.20.140">
    <property type="entry name" value="Metal-dependent hydrolases"/>
    <property type="match status" value="1"/>
</dbReference>
<feature type="binding site" evidence="4">
    <location>
        <position position="305"/>
    </location>
    <ligand>
        <name>substrate</name>
    </ligand>
</feature>
<dbReference type="PANTHER" id="PTHR43794">
    <property type="entry name" value="AMINOHYDROLASE SSNA-RELATED"/>
    <property type="match status" value="1"/>
</dbReference>
<dbReference type="EC" id="3.5.4.28" evidence="4"/>
<feature type="binding site" evidence="4">
    <location>
        <position position="160"/>
    </location>
    <ligand>
        <name>substrate</name>
    </ligand>
</feature>
<feature type="binding site" evidence="4">
    <location>
        <position position="216"/>
    </location>
    <ligand>
        <name>Zn(2+)</name>
        <dbReference type="ChEBI" id="CHEBI:29105"/>
    </ligand>
</feature>
<keyword evidence="7" id="KW-1185">Reference proteome</keyword>
<evidence type="ECO:0000313" key="7">
    <source>
        <dbReference type="Proteomes" id="UP000242662"/>
    </source>
</evidence>
<dbReference type="CDD" id="cd01298">
    <property type="entry name" value="ATZ_TRZ_like"/>
    <property type="match status" value="1"/>
</dbReference>
<comment type="cofactor">
    <cofactor evidence="4">
        <name>Zn(2+)</name>
        <dbReference type="ChEBI" id="CHEBI:29105"/>
    </cofactor>
    <text evidence="4">Binds 1 zinc ion per subunit.</text>
</comment>
<dbReference type="InterPro" id="IPR023512">
    <property type="entry name" value="Deaminase_MtaD/DadD"/>
</dbReference>
<dbReference type="InterPro" id="IPR050287">
    <property type="entry name" value="MTA/SAH_deaminase"/>
</dbReference>
<dbReference type="InterPro" id="IPR011059">
    <property type="entry name" value="Metal-dep_hydrolase_composite"/>
</dbReference>
<dbReference type="EMBL" id="FMYM01000003">
    <property type="protein sequence ID" value="SDB91183.1"/>
    <property type="molecule type" value="Genomic_DNA"/>
</dbReference>
<evidence type="ECO:0000256" key="2">
    <source>
        <dbReference type="ARBA" id="ARBA00022801"/>
    </source>
</evidence>
<evidence type="ECO:0000313" key="6">
    <source>
        <dbReference type="EMBL" id="SDB91183.1"/>
    </source>
</evidence>
<feature type="binding site" evidence="4">
    <location>
        <position position="149"/>
    </location>
    <ligand>
        <name>substrate</name>
    </ligand>
</feature>
<dbReference type="AlphaFoldDB" id="A0A1G6HAK3"/>
<dbReference type="HAMAP" id="MF_01281">
    <property type="entry name" value="MTA_SAH_deamin"/>
    <property type="match status" value="1"/>
</dbReference>
<name>A0A1G6HAK3_9BACI</name>
<dbReference type="GO" id="GO:0050270">
    <property type="term" value="F:S-adenosylhomocysteine deaminase activity"/>
    <property type="evidence" value="ECO:0007669"/>
    <property type="project" value="UniProtKB-UniRule"/>
</dbReference>
<keyword evidence="2 4" id="KW-0378">Hydrolase</keyword>